<dbReference type="Proteomes" id="UP001732700">
    <property type="component" value="Chromosome 7D"/>
</dbReference>
<protein>
    <submittedName>
        <fullName evidence="1">Uncharacterized protein</fullName>
    </submittedName>
</protein>
<proteinExistence type="predicted"/>
<reference evidence="1" key="2">
    <citation type="submission" date="2025-09" db="UniProtKB">
        <authorList>
            <consortium name="EnsemblPlants"/>
        </authorList>
    </citation>
    <scope>IDENTIFICATION</scope>
</reference>
<keyword evidence="2" id="KW-1185">Reference proteome</keyword>
<reference evidence="1" key="1">
    <citation type="submission" date="2021-05" db="EMBL/GenBank/DDBJ databases">
        <authorList>
            <person name="Scholz U."/>
            <person name="Mascher M."/>
            <person name="Fiebig A."/>
        </authorList>
    </citation>
    <scope>NUCLEOTIDE SEQUENCE [LARGE SCALE GENOMIC DNA]</scope>
</reference>
<evidence type="ECO:0000313" key="2">
    <source>
        <dbReference type="Proteomes" id="UP001732700"/>
    </source>
</evidence>
<evidence type="ECO:0000313" key="1">
    <source>
        <dbReference type="EnsemblPlants" id="AVESA.00010b.r2.7DG1382040.1.CDS"/>
    </source>
</evidence>
<name>A0ACD6AHP3_AVESA</name>
<sequence>MPRSRTTSRPSWPRYGVVPMMMCPNCPHIAPLKRLVTMNEVNGNYGRGFVKCESKPEEGKDLKNCRHFEWMDEYIERIKLESGG</sequence>
<dbReference type="EnsemblPlants" id="AVESA.00010b.r2.7DG1382040.1">
    <property type="protein sequence ID" value="AVESA.00010b.r2.7DG1382040.1.CDS"/>
    <property type="gene ID" value="AVESA.00010b.r2.7DG1382040"/>
</dbReference>
<accession>A0ACD6AHP3</accession>
<organism evidence="1 2">
    <name type="scientific">Avena sativa</name>
    <name type="common">Oat</name>
    <dbReference type="NCBI Taxonomy" id="4498"/>
    <lineage>
        <taxon>Eukaryota</taxon>
        <taxon>Viridiplantae</taxon>
        <taxon>Streptophyta</taxon>
        <taxon>Embryophyta</taxon>
        <taxon>Tracheophyta</taxon>
        <taxon>Spermatophyta</taxon>
        <taxon>Magnoliopsida</taxon>
        <taxon>Liliopsida</taxon>
        <taxon>Poales</taxon>
        <taxon>Poaceae</taxon>
        <taxon>BOP clade</taxon>
        <taxon>Pooideae</taxon>
        <taxon>Poodae</taxon>
        <taxon>Poeae</taxon>
        <taxon>Poeae Chloroplast Group 1 (Aveneae type)</taxon>
        <taxon>Aveninae</taxon>
        <taxon>Avena</taxon>
    </lineage>
</organism>